<keyword evidence="2 5" id="KW-0808">Transferase</keyword>
<dbReference type="Gene3D" id="3.10.20.730">
    <property type="entry name" value="RNAP, epsilon subunit-like"/>
    <property type="match status" value="1"/>
</dbReference>
<dbReference type="HAMAP" id="MF_01553">
    <property type="entry name" value="RNApol_bact_RpoY"/>
    <property type="match status" value="1"/>
</dbReference>
<dbReference type="NCBIfam" id="NF010188">
    <property type="entry name" value="PRK13667.1"/>
    <property type="match status" value="1"/>
</dbReference>
<comment type="catalytic activity">
    <reaction evidence="5">
        <text>RNA(n) + a ribonucleoside 5'-triphosphate = RNA(n+1) + diphosphate</text>
        <dbReference type="Rhea" id="RHEA:21248"/>
        <dbReference type="Rhea" id="RHEA-COMP:14527"/>
        <dbReference type="Rhea" id="RHEA-COMP:17342"/>
        <dbReference type="ChEBI" id="CHEBI:33019"/>
        <dbReference type="ChEBI" id="CHEBI:61557"/>
        <dbReference type="ChEBI" id="CHEBI:140395"/>
        <dbReference type="EC" id="2.7.7.6"/>
    </reaction>
</comment>
<comment type="function">
    <text evidence="5">A non-essential component of RNA polymerase (RNAP).</text>
</comment>
<keyword evidence="3 5" id="KW-0548">Nucleotidyltransferase</keyword>
<dbReference type="RefSeq" id="WP_126760848.1">
    <property type="nucleotide sequence ID" value="NZ_BKBT01000025.1"/>
</dbReference>
<dbReference type="Proteomes" id="UP001179600">
    <property type="component" value="Chromosome"/>
</dbReference>
<evidence type="ECO:0000313" key="6">
    <source>
        <dbReference type="EMBL" id="WCG22752.1"/>
    </source>
</evidence>
<keyword evidence="4 5" id="KW-0804">Transcription</keyword>
<evidence type="ECO:0000256" key="3">
    <source>
        <dbReference type="ARBA" id="ARBA00022695"/>
    </source>
</evidence>
<name>A0AAE9XG66_9ENTE</name>
<dbReference type="AlphaFoldDB" id="A0AAE9XG66"/>
<dbReference type="Pfam" id="PF07288">
    <property type="entry name" value="RpoY"/>
    <property type="match status" value="1"/>
</dbReference>
<comment type="similarity">
    <text evidence="5">Belongs to the RNA polymerase subunit epsilon family.</text>
</comment>
<dbReference type="GO" id="GO:0006351">
    <property type="term" value="P:DNA-templated transcription"/>
    <property type="evidence" value="ECO:0007669"/>
    <property type="project" value="UniProtKB-UniRule"/>
</dbReference>
<evidence type="ECO:0000256" key="1">
    <source>
        <dbReference type="ARBA" id="ARBA00022478"/>
    </source>
</evidence>
<protein>
    <recommendedName>
        <fullName evidence="5">DNA-directed RNA polymerase subunit epsilon</fullName>
        <shortName evidence="5">RNAP epsilon subunit</shortName>
        <ecNumber evidence="5">2.7.7.6</ecNumber>
    </recommendedName>
    <alternativeName>
        <fullName evidence="5">RNA polymerase epsilon subunit</fullName>
    </alternativeName>
    <alternativeName>
        <fullName evidence="5">Transcriptase subunit epsilon</fullName>
    </alternativeName>
</protein>
<accession>A0AAE9XG66</accession>
<comment type="subunit">
    <text evidence="5">RNAP is composed of a core of 2 alpha, a beta and a beta' subunit. The core is associated with a delta subunit, and at least one of epsilon or omega. When a sigma factor is associated with the core the holoenzyme is formed, which can initiate transcription.</text>
</comment>
<dbReference type="GO" id="GO:0003899">
    <property type="term" value="F:DNA-directed RNA polymerase activity"/>
    <property type="evidence" value="ECO:0007669"/>
    <property type="project" value="UniProtKB-UniRule"/>
</dbReference>
<dbReference type="InterPro" id="IPR009907">
    <property type="entry name" value="RpoY"/>
</dbReference>
<dbReference type="EMBL" id="CP116507">
    <property type="protein sequence ID" value="WCG22752.1"/>
    <property type="molecule type" value="Genomic_DNA"/>
</dbReference>
<keyword evidence="1 5" id="KW-0240">DNA-directed RNA polymerase</keyword>
<dbReference type="GO" id="GO:0000428">
    <property type="term" value="C:DNA-directed RNA polymerase complex"/>
    <property type="evidence" value="ECO:0007669"/>
    <property type="project" value="UniProtKB-KW"/>
</dbReference>
<dbReference type="EC" id="2.7.7.6" evidence="5"/>
<sequence>MIYKVYYQENKTFSPKRENTHSLYLEAENEREARHLIETHTDYNLEFIQALDEKHLAYEKENAPFSLTEFN</sequence>
<proteinExistence type="inferred from homology"/>
<organism evidence="6 7">
    <name type="scientific">Vagococcus lutrae</name>
    <dbReference type="NCBI Taxonomy" id="81947"/>
    <lineage>
        <taxon>Bacteria</taxon>
        <taxon>Bacillati</taxon>
        <taxon>Bacillota</taxon>
        <taxon>Bacilli</taxon>
        <taxon>Lactobacillales</taxon>
        <taxon>Enterococcaceae</taxon>
        <taxon>Vagococcus</taxon>
    </lineage>
</organism>
<dbReference type="GO" id="GO:0003677">
    <property type="term" value="F:DNA binding"/>
    <property type="evidence" value="ECO:0007669"/>
    <property type="project" value="UniProtKB-UniRule"/>
</dbReference>
<evidence type="ECO:0000256" key="2">
    <source>
        <dbReference type="ARBA" id="ARBA00022679"/>
    </source>
</evidence>
<evidence type="ECO:0000256" key="5">
    <source>
        <dbReference type="HAMAP-Rule" id="MF_01553"/>
    </source>
</evidence>
<gene>
    <name evidence="5" type="primary">rpoY</name>
    <name evidence="6" type="ORF">PML95_00345</name>
</gene>
<evidence type="ECO:0000256" key="4">
    <source>
        <dbReference type="ARBA" id="ARBA00023163"/>
    </source>
</evidence>
<reference evidence="6" key="1">
    <citation type="submission" date="2023-01" db="EMBL/GenBank/DDBJ databases">
        <title>Oxazolidinone resistance genes in florfenicol resistant enterococci from beef cattle and veal calves at slaughter.</title>
        <authorList>
            <person name="Biggel M."/>
        </authorList>
    </citation>
    <scope>NUCLEOTIDE SEQUENCE</scope>
    <source>
        <strain evidence="6">K204-1</strain>
    </source>
</reference>
<dbReference type="GeneID" id="72385834"/>
<evidence type="ECO:0000313" key="7">
    <source>
        <dbReference type="Proteomes" id="UP001179600"/>
    </source>
</evidence>